<name>A0A0B7KFF6_BIOOC</name>
<dbReference type="PANTHER" id="PTHR38791">
    <property type="entry name" value="ZN(II)2CYS6 TRANSCRIPTION FACTOR (EUROFUNG)-RELATED-RELATED"/>
    <property type="match status" value="1"/>
</dbReference>
<dbReference type="Pfam" id="PF00172">
    <property type="entry name" value="Zn_clus"/>
    <property type="match status" value="1"/>
</dbReference>
<keyword evidence="1" id="KW-0539">Nucleus</keyword>
<feature type="domain" description="Zn(2)-C6 fungal-type" evidence="2">
    <location>
        <begin position="50"/>
        <end position="78"/>
    </location>
</feature>
<dbReference type="PROSITE" id="PS50048">
    <property type="entry name" value="ZN2_CY6_FUNGAL_2"/>
    <property type="match status" value="1"/>
</dbReference>
<dbReference type="AlphaFoldDB" id="A0A0B7KFF6"/>
<feature type="non-terminal residue" evidence="3">
    <location>
        <position position="1"/>
    </location>
</feature>
<gene>
    <name evidence="3" type="ORF">BN869_000012371_1</name>
</gene>
<dbReference type="GO" id="GO:0000981">
    <property type="term" value="F:DNA-binding transcription factor activity, RNA polymerase II-specific"/>
    <property type="evidence" value="ECO:0007669"/>
    <property type="project" value="InterPro"/>
</dbReference>
<evidence type="ECO:0000256" key="1">
    <source>
        <dbReference type="ARBA" id="ARBA00023242"/>
    </source>
</evidence>
<protein>
    <recommendedName>
        <fullName evidence="2">Zn(2)-C6 fungal-type domain-containing protein</fullName>
    </recommendedName>
</protein>
<evidence type="ECO:0000313" key="3">
    <source>
        <dbReference type="EMBL" id="CEO56313.1"/>
    </source>
</evidence>
<dbReference type="InterPro" id="IPR001138">
    <property type="entry name" value="Zn2Cys6_DnaBD"/>
</dbReference>
<evidence type="ECO:0000259" key="2">
    <source>
        <dbReference type="PROSITE" id="PS50048"/>
    </source>
</evidence>
<dbReference type="CDD" id="cd00067">
    <property type="entry name" value="GAL4"/>
    <property type="match status" value="1"/>
</dbReference>
<dbReference type="SMART" id="SM00066">
    <property type="entry name" value="GAL4"/>
    <property type="match status" value="1"/>
</dbReference>
<dbReference type="InterPro" id="IPR053175">
    <property type="entry name" value="DHMBA_Reg_Transcription_Factor"/>
</dbReference>
<reference evidence="3" key="1">
    <citation type="submission" date="2015-01" db="EMBL/GenBank/DDBJ databases">
        <authorList>
            <person name="Durling Mikael"/>
        </authorList>
    </citation>
    <scope>NUCLEOTIDE SEQUENCE</scope>
</reference>
<sequence>TPGAELYTSHHSPACRTVRVPTVATPLNFVCSSSPVPLNKMVNTGKPSSGCLTCRKRKVKCDMQRPACRRCLLLKRECLGYSDPWTVVLRQVNDLVAEQVQVRVRKRLQARRFAAGRPQLPKPVHLSLEYESLLLFHESYVSASGISFFRTLPVICSKTPGGPLQSALEAAALASAARRFCQSNMMALARRNYGRAINSLNNALCDPVTAKDDTVLVSLFVLGLFETIAAEHSPIWSTNTESNCHPHSRGGLVLLEYRADNVIHTAVDVSTHTFFSYIALMEYFLSPPGSAPLWSRLLTAKAASTVGPVLEPLLWRAVQFKSTMDCAPSISLHTEDALSRICDIIKSGLAVADELKKSADAVGSKPVSSVPTLAFNYLISVANEKDAAVAKALYLTVKLHLVESVWDFLLAYPQMTSVLDTRLDTISDTSSWQETYDAVSMVLREENTPTVSSCLGYRAFCMMWPLSALMQSRLAASDSQDRIKGILRHLGASTGLGICSLAGR</sequence>
<dbReference type="Gene3D" id="4.10.240.10">
    <property type="entry name" value="Zn(2)-C6 fungal-type DNA-binding domain"/>
    <property type="match status" value="1"/>
</dbReference>
<accession>A0A0B7KFF6</accession>
<proteinExistence type="predicted"/>
<dbReference type="GO" id="GO:0008270">
    <property type="term" value="F:zinc ion binding"/>
    <property type="evidence" value="ECO:0007669"/>
    <property type="project" value="InterPro"/>
</dbReference>
<dbReference type="InterPro" id="IPR036864">
    <property type="entry name" value="Zn2-C6_fun-type_DNA-bd_sf"/>
</dbReference>
<dbReference type="EMBL" id="CDPU01000064">
    <property type="protein sequence ID" value="CEO56313.1"/>
    <property type="molecule type" value="Genomic_DNA"/>
</dbReference>
<organism evidence="3">
    <name type="scientific">Bionectria ochroleuca</name>
    <name type="common">Gliocladium roseum</name>
    <dbReference type="NCBI Taxonomy" id="29856"/>
    <lineage>
        <taxon>Eukaryota</taxon>
        <taxon>Fungi</taxon>
        <taxon>Dikarya</taxon>
        <taxon>Ascomycota</taxon>
        <taxon>Pezizomycotina</taxon>
        <taxon>Sordariomycetes</taxon>
        <taxon>Hypocreomycetidae</taxon>
        <taxon>Hypocreales</taxon>
        <taxon>Bionectriaceae</taxon>
        <taxon>Clonostachys</taxon>
    </lineage>
</organism>
<dbReference type="SUPFAM" id="SSF57701">
    <property type="entry name" value="Zn2/Cys6 DNA-binding domain"/>
    <property type="match status" value="1"/>
</dbReference>
<dbReference type="PROSITE" id="PS00463">
    <property type="entry name" value="ZN2_CY6_FUNGAL_1"/>
    <property type="match status" value="1"/>
</dbReference>